<protein>
    <submittedName>
        <fullName evidence="3">Class A beta-lactamase-related serine hydrolase</fullName>
    </submittedName>
</protein>
<dbReference type="Proteomes" id="UP000265930">
    <property type="component" value="Unassembled WGS sequence"/>
</dbReference>
<comment type="caution">
    <text evidence="3">The sequence shown here is derived from an EMBL/GenBank/DDBJ whole genome shotgun (WGS) entry which is preliminary data.</text>
</comment>
<feature type="domain" description="Beta-lactamase-related" evidence="2">
    <location>
        <begin position="47"/>
        <end position="367"/>
    </location>
</feature>
<dbReference type="Gene3D" id="3.40.710.10">
    <property type="entry name" value="DD-peptidase/beta-lactamase superfamily"/>
    <property type="match status" value="1"/>
</dbReference>
<keyword evidence="1" id="KW-0812">Transmembrane</keyword>
<evidence type="ECO:0000313" key="4">
    <source>
        <dbReference type="Proteomes" id="UP000265930"/>
    </source>
</evidence>
<dbReference type="SUPFAM" id="SSF56601">
    <property type="entry name" value="beta-lactamase/transpeptidase-like"/>
    <property type="match status" value="1"/>
</dbReference>
<evidence type="ECO:0000313" key="3">
    <source>
        <dbReference type="EMBL" id="RII34351.1"/>
    </source>
</evidence>
<feature type="transmembrane region" description="Helical" evidence="1">
    <location>
        <begin position="501"/>
        <end position="522"/>
    </location>
</feature>
<reference evidence="3 4" key="1">
    <citation type="submission" date="2018-08" db="EMBL/GenBank/DDBJ databases">
        <title>Genome of Clostridium chromiireducens C1, DSM12136.</title>
        <authorList>
            <person name="Xing M."/>
            <person name="Wei Y."/>
            <person name="Ang E.L."/>
            <person name="Zhao H."/>
            <person name="Zhang Y."/>
        </authorList>
    </citation>
    <scope>NUCLEOTIDE SEQUENCE [LARGE SCALE GENOMIC DNA]</scope>
    <source>
        <strain evidence="3 4">C1</strain>
    </source>
</reference>
<feature type="transmembrane region" description="Helical" evidence="1">
    <location>
        <begin position="582"/>
        <end position="604"/>
    </location>
</feature>
<keyword evidence="3" id="KW-0378">Hydrolase</keyword>
<evidence type="ECO:0000256" key="1">
    <source>
        <dbReference type="SAM" id="Phobius"/>
    </source>
</evidence>
<dbReference type="InterPro" id="IPR001466">
    <property type="entry name" value="Beta-lactam-related"/>
</dbReference>
<keyword evidence="1" id="KW-0472">Membrane</keyword>
<feature type="transmembrane region" description="Helical" evidence="1">
    <location>
        <begin position="616"/>
        <end position="635"/>
    </location>
</feature>
<dbReference type="InterPro" id="IPR050491">
    <property type="entry name" value="AmpC-like"/>
</dbReference>
<proteinExistence type="predicted"/>
<dbReference type="RefSeq" id="WP_119367118.1">
    <property type="nucleotide sequence ID" value="NZ_QXDJ01000003.1"/>
</dbReference>
<dbReference type="PANTHER" id="PTHR46825:SF9">
    <property type="entry name" value="BETA-LACTAMASE-RELATED DOMAIN-CONTAINING PROTEIN"/>
    <property type="match status" value="1"/>
</dbReference>
<feature type="transmembrane region" description="Helical" evidence="1">
    <location>
        <begin position="542"/>
        <end position="562"/>
    </location>
</feature>
<dbReference type="GO" id="GO:0016787">
    <property type="term" value="F:hydrolase activity"/>
    <property type="evidence" value="ECO:0007669"/>
    <property type="project" value="UniProtKB-KW"/>
</dbReference>
<dbReference type="PANTHER" id="PTHR46825">
    <property type="entry name" value="D-ALANYL-D-ALANINE-CARBOXYPEPTIDASE/ENDOPEPTIDASE AMPH"/>
    <property type="match status" value="1"/>
</dbReference>
<evidence type="ECO:0000259" key="2">
    <source>
        <dbReference type="Pfam" id="PF00144"/>
    </source>
</evidence>
<gene>
    <name evidence="3" type="ORF">D2A34_14500</name>
</gene>
<dbReference type="Pfam" id="PF00144">
    <property type="entry name" value="Beta-lactamase"/>
    <property type="match status" value="1"/>
</dbReference>
<dbReference type="InterPro" id="IPR012338">
    <property type="entry name" value="Beta-lactam/transpept-like"/>
</dbReference>
<name>A0A399IN43_9CLOT</name>
<dbReference type="AlphaFoldDB" id="A0A399IN43"/>
<accession>A0A399IN43</accession>
<sequence>MLKKNRLIKKYITILLILLFILMPSIEVKANEKTTSINMKDVEKFTDEFFAENMDKYHVPGAAIAFIKDGQVSFMKGYGYSDVENKISVDPEKTVFGIASVSKLLTATAVMQQYEEGNIDLNKNVNEYLQDFIINDTFKEPITMKSLLTHSSGFIQSSIGIGARDPREVKELGDYLKTAIPKREYEPNTFFSYSNQGMSLAGYIVENTSGTKFENYIQERIFKPLNMDNSSFKQPVPESMEHNKAVSYGYWSQKQSFFRTEPMYDYLVPSDGCYTTVSDMSKFIIANLNGGKYDGNQILKETTMEEMHKQQFTNNEKMPGQAYGFWESFENNKMALFHTGTSDGYANMLYMIPEENIGFMLCYNLASEKLRSEFLTSFLDEFYPVADSETVTPLKDYEERVNKYNGLYWNVEKPRDTLDKLEVLMSDGLVKAKANKDGTLKLTGYYGEDMGDYIEIEPEVFQKVNGEDIITFNESNSKENRGYLYIRNNAFEKVKWYENPMISIIFALFSLFVVIASTFVWIKTFIRKKAKSAERSSLEKYAGYIGLFSSVLILIFCTSTAIVTLKLGKYAFMFGIPISLKVILIIPILLCGVLVCLLAISILAWKNSCWTRIERYIFTIYTIAVLMFLMCLKFWNMI</sequence>
<organism evidence="3 4">
    <name type="scientific">Clostridium chromiireducens</name>
    <dbReference type="NCBI Taxonomy" id="225345"/>
    <lineage>
        <taxon>Bacteria</taxon>
        <taxon>Bacillati</taxon>
        <taxon>Bacillota</taxon>
        <taxon>Clostridia</taxon>
        <taxon>Eubacteriales</taxon>
        <taxon>Clostridiaceae</taxon>
        <taxon>Clostridium</taxon>
    </lineage>
</organism>
<keyword evidence="1" id="KW-1133">Transmembrane helix</keyword>
<dbReference type="EMBL" id="QXDJ01000003">
    <property type="protein sequence ID" value="RII34351.1"/>
    <property type="molecule type" value="Genomic_DNA"/>
</dbReference>